<keyword evidence="8" id="KW-0807">Transducer</keyword>
<dbReference type="GO" id="GO:0007165">
    <property type="term" value="P:signal transduction"/>
    <property type="evidence" value="ECO:0007669"/>
    <property type="project" value="UniProtKB-KW"/>
</dbReference>
<evidence type="ECO:0000256" key="8">
    <source>
        <dbReference type="ARBA" id="ARBA00023224"/>
    </source>
</evidence>
<keyword evidence="3 9" id="KW-0812">Transmembrane</keyword>
<dbReference type="AlphaFoldDB" id="A0A0H3U749"/>
<evidence type="ECO:0000256" key="6">
    <source>
        <dbReference type="ARBA" id="ARBA00023136"/>
    </source>
</evidence>
<protein>
    <submittedName>
        <fullName evidence="10">Odorant receptor 8</fullName>
    </submittedName>
</protein>
<keyword evidence="7 10" id="KW-0675">Receptor</keyword>
<evidence type="ECO:0000256" key="1">
    <source>
        <dbReference type="ARBA" id="ARBA00004141"/>
    </source>
</evidence>
<evidence type="ECO:0000256" key="4">
    <source>
        <dbReference type="ARBA" id="ARBA00022725"/>
    </source>
</evidence>
<name>A0A0H3U749_9HYME</name>
<dbReference type="Pfam" id="PF02949">
    <property type="entry name" value="7tm_6"/>
    <property type="match status" value="1"/>
</dbReference>
<feature type="transmembrane region" description="Helical" evidence="9">
    <location>
        <begin position="181"/>
        <end position="201"/>
    </location>
</feature>
<reference evidence="10" key="1">
    <citation type="submission" date="2013-04" db="EMBL/GenBank/DDBJ databases">
        <title>Identification and expression analysis of chemosensory receptors genes within the Macrocentrus cingulum antennal cDNA library.</title>
        <authorList>
            <person name="Ahmed T."/>
            <person name="Zhang T."/>
            <person name="Wang Z."/>
            <person name="He K."/>
            <person name="Bai S."/>
        </authorList>
    </citation>
    <scope>NUCLEOTIDE SEQUENCE</scope>
</reference>
<evidence type="ECO:0000256" key="7">
    <source>
        <dbReference type="ARBA" id="ARBA00023170"/>
    </source>
</evidence>
<feature type="transmembrane region" description="Helical" evidence="9">
    <location>
        <begin position="145"/>
        <end position="166"/>
    </location>
</feature>
<dbReference type="GO" id="GO:0005549">
    <property type="term" value="F:odorant binding"/>
    <property type="evidence" value="ECO:0007669"/>
    <property type="project" value="InterPro"/>
</dbReference>
<dbReference type="GO" id="GO:0016020">
    <property type="term" value="C:membrane"/>
    <property type="evidence" value="ECO:0007669"/>
    <property type="project" value="UniProtKB-SubCell"/>
</dbReference>
<comment type="subcellular location">
    <subcellularLocation>
        <location evidence="1">Membrane</location>
        <topology evidence="1">Multi-pass membrane protein</topology>
    </subcellularLocation>
</comment>
<keyword evidence="4" id="KW-0552">Olfaction</keyword>
<dbReference type="InterPro" id="IPR004117">
    <property type="entry name" value="7tm6_olfct_rcpt"/>
</dbReference>
<evidence type="ECO:0000256" key="5">
    <source>
        <dbReference type="ARBA" id="ARBA00022989"/>
    </source>
</evidence>
<dbReference type="GO" id="GO:0004984">
    <property type="term" value="F:olfactory receptor activity"/>
    <property type="evidence" value="ECO:0007669"/>
    <property type="project" value="InterPro"/>
</dbReference>
<evidence type="ECO:0000256" key="2">
    <source>
        <dbReference type="ARBA" id="ARBA00022606"/>
    </source>
</evidence>
<evidence type="ECO:0000313" key="10">
    <source>
        <dbReference type="EMBL" id="AID59306.1"/>
    </source>
</evidence>
<accession>A0A0H3U749</accession>
<keyword evidence="5 9" id="KW-1133">Transmembrane helix</keyword>
<evidence type="ECO:0000256" key="9">
    <source>
        <dbReference type="SAM" id="Phobius"/>
    </source>
</evidence>
<keyword evidence="6 9" id="KW-0472">Membrane</keyword>
<organism evidence="10">
    <name type="scientific">Macrocentrus cingulum</name>
    <dbReference type="NCBI Taxonomy" id="535359"/>
    <lineage>
        <taxon>Eukaryota</taxon>
        <taxon>Metazoa</taxon>
        <taxon>Ecdysozoa</taxon>
        <taxon>Arthropoda</taxon>
        <taxon>Hexapoda</taxon>
        <taxon>Insecta</taxon>
        <taxon>Pterygota</taxon>
        <taxon>Neoptera</taxon>
        <taxon>Endopterygota</taxon>
        <taxon>Hymenoptera</taxon>
        <taxon>Apocrita</taxon>
        <taxon>Ichneumonoidea</taxon>
        <taxon>Braconidae</taxon>
        <taxon>Macrocentrinae</taxon>
        <taxon>Macrocentrus</taxon>
    </lineage>
</organism>
<sequence length="209" mass="23457">MLKYAMMGKVMTVLGMLGASFSLAFYHLPLIFGIVPRTITNLTDQPGALLPLQSVYLYNISTPLRFYLTEVSELIGGICAITAYTGIDVLFGVIVLHACGQLENLAKRVEVIVGETNFSDVLRLHVQNHCRLIQFVMKIEQSCSLMLLGLFASVALTFCVLGFQLIEACTDKNLDISMPQVIFYIQFLSYCMFLMFVYWLGRPKSSQLR</sequence>
<feature type="transmembrane region" description="Helical" evidence="9">
    <location>
        <begin position="12"/>
        <end position="35"/>
    </location>
</feature>
<proteinExistence type="evidence at transcript level"/>
<dbReference type="EMBL" id="KC887070">
    <property type="protein sequence ID" value="AID59306.1"/>
    <property type="molecule type" value="mRNA"/>
</dbReference>
<keyword evidence="2" id="KW-0716">Sensory transduction</keyword>
<feature type="transmembrane region" description="Helical" evidence="9">
    <location>
        <begin position="74"/>
        <end position="98"/>
    </location>
</feature>
<evidence type="ECO:0000256" key="3">
    <source>
        <dbReference type="ARBA" id="ARBA00022692"/>
    </source>
</evidence>